<evidence type="ECO:0000313" key="2">
    <source>
        <dbReference type="EMBL" id="KAK2077137.1"/>
    </source>
</evidence>
<name>A0AAD9IJ46_PROWI</name>
<dbReference type="PANTHER" id="PTHR46623">
    <property type="entry name" value="CARBOXYMETHYLENEBUTENOLIDASE-RELATED"/>
    <property type="match status" value="1"/>
</dbReference>
<organism evidence="2 3">
    <name type="scientific">Prototheca wickerhamii</name>
    <dbReference type="NCBI Taxonomy" id="3111"/>
    <lineage>
        <taxon>Eukaryota</taxon>
        <taxon>Viridiplantae</taxon>
        <taxon>Chlorophyta</taxon>
        <taxon>core chlorophytes</taxon>
        <taxon>Trebouxiophyceae</taxon>
        <taxon>Chlorellales</taxon>
        <taxon>Chlorellaceae</taxon>
        <taxon>Prototheca</taxon>
    </lineage>
</organism>
<reference evidence="2" key="1">
    <citation type="submission" date="2021-01" db="EMBL/GenBank/DDBJ databases">
        <authorList>
            <person name="Eckstrom K.M.E."/>
        </authorList>
    </citation>
    <scope>NUCLEOTIDE SEQUENCE</scope>
    <source>
        <strain evidence="2">UVCC 0001</strain>
    </source>
</reference>
<dbReference type="InterPro" id="IPR051049">
    <property type="entry name" value="Dienelactone_hydrolase-like"/>
</dbReference>
<dbReference type="PANTHER" id="PTHR46623:SF6">
    <property type="entry name" value="ALPHA_BETA-HYDROLASES SUPERFAMILY PROTEIN"/>
    <property type="match status" value="1"/>
</dbReference>
<evidence type="ECO:0000313" key="3">
    <source>
        <dbReference type="Proteomes" id="UP001255856"/>
    </source>
</evidence>
<gene>
    <name evidence="2" type="ORF">QBZ16_004771</name>
</gene>
<dbReference type="EMBL" id="JASFZW010000007">
    <property type="protein sequence ID" value="KAK2077137.1"/>
    <property type="molecule type" value="Genomic_DNA"/>
</dbReference>
<protein>
    <recommendedName>
        <fullName evidence="1">Dienelactone hydrolase domain-containing protein</fullName>
    </recommendedName>
</protein>
<proteinExistence type="predicted"/>
<keyword evidence="3" id="KW-1185">Reference proteome</keyword>
<dbReference type="Gene3D" id="3.40.50.1820">
    <property type="entry name" value="alpha/beta hydrolase"/>
    <property type="match status" value="1"/>
</dbReference>
<dbReference type="InterPro" id="IPR002925">
    <property type="entry name" value="Dienelactn_hydro"/>
</dbReference>
<accession>A0AAD9IJ46</accession>
<comment type="caution">
    <text evidence="2">The sequence shown here is derived from an EMBL/GenBank/DDBJ whole genome shotgun (WGS) entry which is preliminary data.</text>
</comment>
<evidence type="ECO:0000259" key="1">
    <source>
        <dbReference type="Pfam" id="PF01738"/>
    </source>
</evidence>
<dbReference type="AlphaFoldDB" id="A0AAD9IJ46"/>
<dbReference type="SUPFAM" id="SSF53474">
    <property type="entry name" value="alpha/beta-Hydrolases"/>
    <property type="match status" value="1"/>
</dbReference>
<dbReference type="GO" id="GO:0016787">
    <property type="term" value="F:hydrolase activity"/>
    <property type="evidence" value="ECO:0007669"/>
    <property type="project" value="InterPro"/>
</dbReference>
<dbReference type="Pfam" id="PF01738">
    <property type="entry name" value="DLH"/>
    <property type="match status" value="1"/>
</dbReference>
<dbReference type="Proteomes" id="UP001255856">
    <property type="component" value="Unassembled WGS sequence"/>
</dbReference>
<feature type="domain" description="Dienelactone hydrolase" evidence="1">
    <location>
        <begin position="18"/>
        <end position="169"/>
    </location>
</feature>
<dbReference type="InterPro" id="IPR029058">
    <property type="entry name" value="AB_hydrolase_fold"/>
</dbReference>
<sequence>MTTVTEKGTPMYLIEVPGSTKAVIVIQEWWGLNDQVKRMTKRYSEALNCTALTIDFYRGKVAKEADEAKHLLDGLDWPQAVTDIENASTFLKSQGVAKVGAVGFCMGGALVIAAASLLPEGTLAAGVPFYGVPPTSLCDPVQVKCPMQYHFGDLDTSHISSKELATTYKADLAAAGKDVS</sequence>